<dbReference type="AlphaFoldDB" id="C7NJI6"/>
<dbReference type="HOGENOM" id="CLU_036517_0_2_11"/>
<keyword evidence="1" id="KW-0418">Kinase</keyword>
<sequence>MSAAATGSTGAEERDGERVFVKRHPSPPHRLLEFEAVGLRALADAGARVPRVLHLGGTELVTTLVPGAGSGRPAAEGDFGRELAALHRTTRPAAPAVVDDAGVTGYGAVDGDPAGWLGACEIDLTPCATWAESLLERRVLSLARRAVDEGALDPAAVELAGRLGPEHLGPEEPPTLVHGDLWAGNRVVDRAGRSWLIDPSAQYGHREQDLAMMQLFGGFSEAELGAYCEAYPPAQGWRSRIGTYQLVPLLVHAILFGGGYGQQTMTVLRRVV</sequence>
<gene>
    <name evidence="3" type="ordered locus">Ksed_02310</name>
</gene>
<dbReference type="Gene3D" id="1.10.510.10">
    <property type="entry name" value="Transferase(Phosphotransferase) domain 1"/>
    <property type="match status" value="1"/>
</dbReference>
<feature type="region of interest" description="Disordered" evidence="2">
    <location>
        <begin position="1"/>
        <end position="24"/>
    </location>
</feature>
<dbReference type="InterPro" id="IPR016477">
    <property type="entry name" value="Fructo-/Ketosamine-3-kinase"/>
</dbReference>
<dbReference type="SUPFAM" id="SSF56112">
    <property type="entry name" value="Protein kinase-like (PK-like)"/>
    <property type="match status" value="1"/>
</dbReference>
<dbReference type="KEGG" id="kse:Ksed_02310"/>
<proteinExistence type="inferred from homology"/>
<comment type="similarity">
    <text evidence="1">Belongs to the fructosamine kinase family.</text>
</comment>
<dbReference type="STRING" id="478801.Ksed_02310"/>
<dbReference type="EMBL" id="CP001686">
    <property type="protein sequence ID" value="ACV05316.1"/>
    <property type="molecule type" value="Genomic_DNA"/>
</dbReference>
<dbReference type="GO" id="GO:0016301">
    <property type="term" value="F:kinase activity"/>
    <property type="evidence" value="ECO:0007669"/>
    <property type="project" value="UniProtKB-UniRule"/>
</dbReference>
<protein>
    <submittedName>
        <fullName evidence="3">Fructosamine-3-kinase</fullName>
    </submittedName>
</protein>
<accession>C7NJI6</accession>
<evidence type="ECO:0000313" key="3">
    <source>
        <dbReference type="EMBL" id="ACV05316.1"/>
    </source>
</evidence>
<evidence type="ECO:0000256" key="2">
    <source>
        <dbReference type="SAM" id="MobiDB-lite"/>
    </source>
</evidence>
<dbReference type="PIRSF" id="PIRSF006221">
    <property type="entry name" value="Ketosamine-3-kinase"/>
    <property type="match status" value="1"/>
</dbReference>
<keyword evidence="4" id="KW-1185">Reference proteome</keyword>
<dbReference type="Gene3D" id="3.30.200.20">
    <property type="entry name" value="Phosphorylase Kinase, domain 1"/>
    <property type="match status" value="1"/>
</dbReference>
<evidence type="ECO:0000256" key="1">
    <source>
        <dbReference type="PIRNR" id="PIRNR006221"/>
    </source>
</evidence>
<dbReference type="eggNOG" id="COG3001">
    <property type="taxonomic scope" value="Bacteria"/>
</dbReference>
<organism evidence="3 4">
    <name type="scientific">Kytococcus sedentarius (strain ATCC 14392 / DSM 20547 / JCM 11482 / CCUG 33030 / NBRC 15357 / NCTC 11040 / CCM 314 / 541)</name>
    <name type="common">Micrococcus sedentarius</name>
    <dbReference type="NCBI Taxonomy" id="478801"/>
    <lineage>
        <taxon>Bacteria</taxon>
        <taxon>Bacillati</taxon>
        <taxon>Actinomycetota</taxon>
        <taxon>Actinomycetes</taxon>
        <taxon>Micrococcales</taxon>
        <taxon>Kytococcaceae</taxon>
        <taxon>Kytococcus</taxon>
    </lineage>
</organism>
<dbReference type="Proteomes" id="UP000006666">
    <property type="component" value="Chromosome"/>
</dbReference>
<dbReference type="PANTHER" id="PTHR12149">
    <property type="entry name" value="FRUCTOSAMINE 3 KINASE-RELATED PROTEIN"/>
    <property type="match status" value="1"/>
</dbReference>
<dbReference type="Gene3D" id="1.20.1270.240">
    <property type="match status" value="1"/>
</dbReference>
<dbReference type="InterPro" id="IPR011009">
    <property type="entry name" value="Kinase-like_dom_sf"/>
</dbReference>
<reference evidence="3 4" key="1">
    <citation type="journal article" date="2009" name="Stand. Genomic Sci.">
        <title>Complete genome sequence of Kytococcus sedentarius type strain (541).</title>
        <authorList>
            <person name="Sims D."/>
            <person name="Brettin T."/>
            <person name="Detter J.C."/>
            <person name="Han C."/>
            <person name="Lapidus A."/>
            <person name="Copeland A."/>
            <person name="Glavina Del Rio T."/>
            <person name="Nolan M."/>
            <person name="Chen F."/>
            <person name="Lucas S."/>
            <person name="Tice H."/>
            <person name="Cheng J.F."/>
            <person name="Bruce D."/>
            <person name="Goodwin L."/>
            <person name="Pitluck S."/>
            <person name="Ovchinnikova G."/>
            <person name="Pati A."/>
            <person name="Ivanova N."/>
            <person name="Mavrommatis K."/>
            <person name="Chen A."/>
            <person name="Palaniappan K."/>
            <person name="D'haeseleer P."/>
            <person name="Chain P."/>
            <person name="Bristow J."/>
            <person name="Eisen J.A."/>
            <person name="Markowitz V."/>
            <person name="Hugenholtz P."/>
            <person name="Schneider S."/>
            <person name="Goker M."/>
            <person name="Pukall R."/>
            <person name="Kyrpides N.C."/>
            <person name="Klenk H.P."/>
        </authorList>
    </citation>
    <scope>NUCLEOTIDE SEQUENCE [LARGE SCALE GENOMIC DNA]</scope>
    <source>
        <strain evidence="4">ATCC 14392 / DSM 20547 / JCM 11482 / CCUG 33030 / NBRC 15357 / NCTC 11040 / CCM 314 / 541</strain>
    </source>
</reference>
<dbReference type="RefSeq" id="WP_012801734.1">
    <property type="nucleotide sequence ID" value="NC_013169.1"/>
</dbReference>
<name>C7NJI6_KYTSD</name>
<dbReference type="PANTHER" id="PTHR12149:SF8">
    <property type="entry name" value="PROTEIN-RIBULOSAMINE 3-KINASE"/>
    <property type="match status" value="1"/>
</dbReference>
<keyword evidence="1" id="KW-0808">Transferase</keyword>
<feature type="compositionally biased region" description="Basic and acidic residues" evidence="2">
    <location>
        <begin position="11"/>
        <end position="20"/>
    </location>
</feature>
<dbReference type="Pfam" id="PF03881">
    <property type="entry name" value="Fructosamin_kin"/>
    <property type="match status" value="1"/>
</dbReference>
<evidence type="ECO:0000313" key="4">
    <source>
        <dbReference type="Proteomes" id="UP000006666"/>
    </source>
</evidence>